<sequence>MQALARSKKAGRQLTKQELVKVAAYAVLNAKTKYVGQDAANQEEEEVVEDPDIYYRIDNSNTTNTEQSADEAEAQENILIKILKTQIFDISNSVESLSISRQATMRKFREEIQAKTNINAKQMRIWRLLQKEIKEDEGIEVSSDNLFYNDDDDDNETTNDEQKESEIDKDQDKEIDNKNKEKDNKSKKADLIQKGNTTASSALVKTQSK</sequence>
<feature type="non-terminal residue" evidence="2">
    <location>
        <position position="209"/>
    </location>
</feature>
<accession>A0A5J4T373</accession>
<comment type="caution">
    <text evidence="2">The sequence shown here is derived from an EMBL/GenBank/DDBJ whole genome shotgun (WGS) entry which is preliminary data.</text>
</comment>
<evidence type="ECO:0000313" key="3">
    <source>
        <dbReference type="Proteomes" id="UP000324800"/>
    </source>
</evidence>
<dbReference type="EMBL" id="SNRW01039004">
    <property type="protein sequence ID" value="KAA6352959.1"/>
    <property type="molecule type" value="Genomic_DNA"/>
</dbReference>
<evidence type="ECO:0000313" key="2">
    <source>
        <dbReference type="EMBL" id="KAA6352959.1"/>
    </source>
</evidence>
<organism evidence="2 3">
    <name type="scientific">Streblomastix strix</name>
    <dbReference type="NCBI Taxonomy" id="222440"/>
    <lineage>
        <taxon>Eukaryota</taxon>
        <taxon>Metamonada</taxon>
        <taxon>Preaxostyla</taxon>
        <taxon>Oxymonadida</taxon>
        <taxon>Streblomastigidae</taxon>
        <taxon>Streblomastix</taxon>
    </lineage>
</organism>
<feature type="compositionally biased region" description="Polar residues" evidence="1">
    <location>
        <begin position="194"/>
        <end position="209"/>
    </location>
</feature>
<dbReference type="Proteomes" id="UP000324800">
    <property type="component" value="Unassembled WGS sequence"/>
</dbReference>
<dbReference type="AlphaFoldDB" id="A0A5J4T373"/>
<feature type="region of interest" description="Disordered" evidence="1">
    <location>
        <begin position="144"/>
        <end position="209"/>
    </location>
</feature>
<feature type="compositionally biased region" description="Acidic residues" evidence="1">
    <location>
        <begin position="149"/>
        <end position="159"/>
    </location>
</feature>
<gene>
    <name evidence="2" type="ORF">EZS28_051514</name>
</gene>
<feature type="compositionally biased region" description="Basic and acidic residues" evidence="1">
    <location>
        <begin position="160"/>
        <end position="191"/>
    </location>
</feature>
<name>A0A5J4T373_9EUKA</name>
<reference evidence="2 3" key="1">
    <citation type="submission" date="2019-03" db="EMBL/GenBank/DDBJ databases">
        <title>Single cell metagenomics reveals metabolic interactions within the superorganism composed of flagellate Streblomastix strix and complex community of Bacteroidetes bacteria on its surface.</title>
        <authorList>
            <person name="Treitli S.C."/>
            <person name="Kolisko M."/>
            <person name="Husnik F."/>
            <person name="Keeling P."/>
            <person name="Hampl V."/>
        </authorList>
    </citation>
    <scope>NUCLEOTIDE SEQUENCE [LARGE SCALE GENOMIC DNA]</scope>
    <source>
        <strain evidence="2">ST1C</strain>
    </source>
</reference>
<evidence type="ECO:0000256" key="1">
    <source>
        <dbReference type="SAM" id="MobiDB-lite"/>
    </source>
</evidence>
<protein>
    <submittedName>
        <fullName evidence="2">Uncharacterized protein</fullName>
    </submittedName>
</protein>
<proteinExistence type="predicted"/>